<dbReference type="InterPro" id="IPR002938">
    <property type="entry name" value="FAD-bd"/>
</dbReference>
<dbReference type="Gene3D" id="3.30.9.10">
    <property type="entry name" value="D-Amino Acid Oxidase, subunit A, domain 2"/>
    <property type="match status" value="1"/>
</dbReference>
<reference evidence="6" key="1">
    <citation type="journal article" date="2011" name="Genome Res.">
        <title>Phylogeny-wide analysis of social amoeba genomes highlights ancient origins for complex intercellular communication.</title>
        <authorList>
            <person name="Heidel A.J."/>
            <person name="Lawal H.M."/>
            <person name="Felder M."/>
            <person name="Schilde C."/>
            <person name="Helps N.R."/>
            <person name="Tunggal B."/>
            <person name="Rivero F."/>
            <person name="John U."/>
            <person name="Schleicher M."/>
            <person name="Eichinger L."/>
            <person name="Platzer M."/>
            <person name="Noegel A.A."/>
            <person name="Schaap P."/>
            <person name="Gloeckner G."/>
        </authorList>
    </citation>
    <scope>NUCLEOTIDE SEQUENCE [LARGE SCALE GENOMIC DNA]</scope>
    <source>
        <strain evidence="6">SH3</strain>
    </source>
</reference>
<evidence type="ECO:0000313" key="6">
    <source>
        <dbReference type="Proteomes" id="UP000007797"/>
    </source>
</evidence>
<proteinExistence type="predicted"/>
<dbReference type="PRINTS" id="PR00420">
    <property type="entry name" value="RNGMNOXGNASE"/>
</dbReference>
<evidence type="ECO:0000256" key="1">
    <source>
        <dbReference type="ARBA" id="ARBA00001974"/>
    </source>
</evidence>
<comment type="cofactor">
    <cofactor evidence="1">
        <name>FAD</name>
        <dbReference type="ChEBI" id="CHEBI:57692"/>
    </cofactor>
</comment>
<feature type="domain" description="FAD-binding" evidence="4">
    <location>
        <begin position="4"/>
        <end position="116"/>
    </location>
</feature>
<dbReference type="RefSeq" id="XP_004359812.1">
    <property type="nucleotide sequence ID" value="XM_004359755.1"/>
</dbReference>
<dbReference type="OrthoDB" id="30615at2759"/>
<dbReference type="PANTHER" id="PTHR43004:SF19">
    <property type="entry name" value="BINDING MONOOXYGENASE, PUTATIVE (JCVI)-RELATED"/>
    <property type="match status" value="1"/>
</dbReference>
<dbReference type="GeneID" id="14873870"/>
<evidence type="ECO:0000313" key="5">
    <source>
        <dbReference type="EMBL" id="EGG21961.1"/>
    </source>
</evidence>
<gene>
    <name evidence="5" type="ORF">DFA_01847</name>
</gene>
<evidence type="ECO:0000256" key="2">
    <source>
        <dbReference type="ARBA" id="ARBA00022630"/>
    </source>
</evidence>
<dbReference type="SUPFAM" id="SSF51905">
    <property type="entry name" value="FAD/NAD(P)-binding domain"/>
    <property type="match status" value="1"/>
</dbReference>
<accession>F4PV53</accession>
<dbReference type="GO" id="GO:0071949">
    <property type="term" value="F:FAD binding"/>
    <property type="evidence" value="ECO:0007669"/>
    <property type="project" value="InterPro"/>
</dbReference>
<keyword evidence="6" id="KW-1185">Reference proteome</keyword>
<keyword evidence="3" id="KW-0274">FAD</keyword>
<dbReference type="GO" id="GO:0016709">
    <property type="term" value="F:oxidoreductase activity, acting on paired donors, with incorporation or reduction of molecular oxygen, NAD(P)H as one donor, and incorporation of one atom of oxygen"/>
    <property type="evidence" value="ECO:0007669"/>
    <property type="project" value="UniProtKB-ARBA"/>
</dbReference>
<dbReference type="KEGG" id="dfa:DFA_01847"/>
<evidence type="ECO:0000256" key="3">
    <source>
        <dbReference type="ARBA" id="ARBA00022827"/>
    </source>
</evidence>
<dbReference type="AlphaFoldDB" id="F4PV53"/>
<dbReference type="Proteomes" id="UP000007797">
    <property type="component" value="Unassembled WGS sequence"/>
</dbReference>
<dbReference type="InterPro" id="IPR050641">
    <property type="entry name" value="RIFMO-like"/>
</dbReference>
<dbReference type="STRING" id="1054147.F4PV53"/>
<dbReference type="PANTHER" id="PTHR43004">
    <property type="entry name" value="TRK SYSTEM POTASSIUM UPTAKE PROTEIN"/>
    <property type="match status" value="1"/>
</dbReference>
<dbReference type="InterPro" id="IPR036188">
    <property type="entry name" value="FAD/NAD-bd_sf"/>
</dbReference>
<evidence type="ECO:0000259" key="4">
    <source>
        <dbReference type="Pfam" id="PF01494"/>
    </source>
</evidence>
<protein>
    <recommendedName>
        <fullName evidence="4">FAD-binding domain-containing protein</fullName>
    </recommendedName>
</protein>
<dbReference type="Gene3D" id="3.50.50.60">
    <property type="entry name" value="FAD/NAD(P)-binding domain"/>
    <property type="match status" value="1"/>
</dbReference>
<dbReference type="EMBL" id="GL883010">
    <property type="protein sequence ID" value="EGG21961.1"/>
    <property type="molecule type" value="Genomic_DNA"/>
</dbReference>
<sequence length="318" mass="35899">MGRNETAKDYPKERCVELVRAAVGIDTLVVDEIKGAMPWWSTVRLATRYGTPDRHVFLAGDAAHVFPPWGGFGANAGIADAHNLVWKLVHVINGWSGEELLDTYETERRPIAQRAASISAAMNDERGLMRLNTISIIPSFLQLIPYMTVGYGYNSSIIIGDDDGSSLPTPKSYDLCGRPGTRIPHKWIDEIDEEKVKEYEEDGEELIEPKSTLDWVDPCTYTLITFGEDKKGNSWDQVFKKALKEENPSHFKRPINHINYTKETQYLLIGLDWKKDFGLDYGNALLVRPDGFIAWRSSSKDPITTEFASSLLSILHYK</sequence>
<dbReference type="Gene3D" id="3.40.30.120">
    <property type="match status" value="1"/>
</dbReference>
<keyword evidence="2" id="KW-0285">Flavoprotein</keyword>
<name>F4PV53_CACFS</name>
<dbReference type="Pfam" id="PF01494">
    <property type="entry name" value="FAD_binding_3"/>
    <property type="match status" value="1"/>
</dbReference>
<organism evidence="5 6">
    <name type="scientific">Cavenderia fasciculata</name>
    <name type="common">Slime mold</name>
    <name type="synonym">Dictyostelium fasciculatum</name>
    <dbReference type="NCBI Taxonomy" id="261658"/>
    <lineage>
        <taxon>Eukaryota</taxon>
        <taxon>Amoebozoa</taxon>
        <taxon>Evosea</taxon>
        <taxon>Eumycetozoa</taxon>
        <taxon>Dictyostelia</taxon>
        <taxon>Acytosteliales</taxon>
        <taxon>Cavenderiaceae</taxon>
        <taxon>Cavenderia</taxon>
    </lineage>
</organism>